<accession>A0A0M8ZUS0</accession>
<feature type="compositionally biased region" description="Basic and acidic residues" evidence="1">
    <location>
        <begin position="7"/>
        <end position="25"/>
    </location>
</feature>
<feature type="compositionally biased region" description="Basic residues" evidence="1">
    <location>
        <begin position="26"/>
        <end position="35"/>
    </location>
</feature>
<reference evidence="2 3" key="1">
    <citation type="submission" date="2015-07" db="EMBL/GenBank/DDBJ databases">
        <title>The genome of Melipona quadrifasciata.</title>
        <authorList>
            <person name="Pan H."/>
            <person name="Kapheim K."/>
        </authorList>
    </citation>
    <scope>NUCLEOTIDE SEQUENCE [LARGE SCALE GENOMIC DNA]</scope>
    <source>
        <strain evidence="2">0111107301</strain>
        <tissue evidence="2">Whole body</tissue>
    </source>
</reference>
<feature type="compositionally biased region" description="Basic and acidic residues" evidence="1">
    <location>
        <begin position="36"/>
        <end position="58"/>
    </location>
</feature>
<gene>
    <name evidence="2" type="ORF">WN51_04454</name>
</gene>
<sequence length="58" mass="6676">MEGEVTVADRGERGTIMKMRDGDAGKKRRQLKRERQRGASKDTRNVEDEEGNERKQEG</sequence>
<evidence type="ECO:0000313" key="2">
    <source>
        <dbReference type="EMBL" id="KOX69939.1"/>
    </source>
</evidence>
<organism evidence="2 3">
    <name type="scientific">Melipona quadrifasciata</name>
    <dbReference type="NCBI Taxonomy" id="166423"/>
    <lineage>
        <taxon>Eukaryota</taxon>
        <taxon>Metazoa</taxon>
        <taxon>Ecdysozoa</taxon>
        <taxon>Arthropoda</taxon>
        <taxon>Hexapoda</taxon>
        <taxon>Insecta</taxon>
        <taxon>Pterygota</taxon>
        <taxon>Neoptera</taxon>
        <taxon>Endopterygota</taxon>
        <taxon>Hymenoptera</taxon>
        <taxon>Apocrita</taxon>
        <taxon>Aculeata</taxon>
        <taxon>Apoidea</taxon>
        <taxon>Anthophila</taxon>
        <taxon>Apidae</taxon>
        <taxon>Melipona</taxon>
    </lineage>
</organism>
<dbReference type="Proteomes" id="UP000053105">
    <property type="component" value="Unassembled WGS sequence"/>
</dbReference>
<evidence type="ECO:0000313" key="3">
    <source>
        <dbReference type="Proteomes" id="UP000053105"/>
    </source>
</evidence>
<proteinExistence type="predicted"/>
<feature type="region of interest" description="Disordered" evidence="1">
    <location>
        <begin position="1"/>
        <end position="58"/>
    </location>
</feature>
<protein>
    <submittedName>
        <fullName evidence="2">Uncharacterized protein</fullName>
    </submittedName>
</protein>
<evidence type="ECO:0000256" key="1">
    <source>
        <dbReference type="SAM" id="MobiDB-lite"/>
    </source>
</evidence>
<keyword evidence="3" id="KW-1185">Reference proteome</keyword>
<dbReference type="AlphaFoldDB" id="A0A0M8ZUS0"/>
<dbReference type="EMBL" id="KQ435878">
    <property type="protein sequence ID" value="KOX69939.1"/>
    <property type="molecule type" value="Genomic_DNA"/>
</dbReference>
<name>A0A0M8ZUS0_9HYME</name>